<accession>A0A2V4MY93</accession>
<proteinExistence type="predicted"/>
<dbReference type="Gene3D" id="3.30.310.50">
    <property type="entry name" value="Alpha-D-phosphohexomutase, C-terminal domain"/>
    <property type="match status" value="1"/>
</dbReference>
<reference evidence="1 2" key="1">
    <citation type="submission" date="2018-05" db="EMBL/GenBank/DDBJ databases">
        <title>Oceanovita maritima gen. nov., sp. nov., a marine bacterium in the family Rhodobacteraceae isolated from surface seawater of Lundu port Xiamen, China.</title>
        <authorList>
            <person name="Hetharua B.H."/>
            <person name="Min D."/>
            <person name="Liao H."/>
            <person name="Tian Y."/>
        </authorList>
    </citation>
    <scope>NUCLEOTIDE SEQUENCE [LARGE SCALE GENOMIC DNA]</scope>
    <source>
        <strain evidence="1 2">FSX-11</strain>
    </source>
</reference>
<evidence type="ECO:0000313" key="1">
    <source>
        <dbReference type="EMBL" id="PYC49288.1"/>
    </source>
</evidence>
<organism evidence="1 2">
    <name type="scientific">Litorivita pollutaquae</name>
    <dbReference type="NCBI Taxonomy" id="2200892"/>
    <lineage>
        <taxon>Bacteria</taxon>
        <taxon>Pseudomonadati</taxon>
        <taxon>Pseudomonadota</taxon>
        <taxon>Alphaproteobacteria</taxon>
        <taxon>Rhodobacterales</taxon>
        <taxon>Paracoccaceae</taxon>
        <taxon>Litorivita</taxon>
    </lineage>
</organism>
<comment type="caution">
    <text evidence="1">The sequence shown here is derived from an EMBL/GenBank/DDBJ whole genome shotgun (WGS) entry which is preliminary data.</text>
</comment>
<gene>
    <name evidence="1" type="ORF">DI396_03415</name>
</gene>
<evidence type="ECO:0000313" key="2">
    <source>
        <dbReference type="Proteomes" id="UP000248012"/>
    </source>
</evidence>
<evidence type="ECO:0008006" key="3">
    <source>
        <dbReference type="Google" id="ProtNLM"/>
    </source>
</evidence>
<sequence>MLADAVGLMFTISAQDDKDLQTARAMIEDHLKRFAFRENFTALDWN</sequence>
<dbReference type="OrthoDB" id="9806511at2"/>
<dbReference type="EMBL" id="QFVT01000002">
    <property type="protein sequence ID" value="PYC49288.1"/>
    <property type="molecule type" value="Genomic_DNA"/>
</dbReference>
<name>A0A2V4MY93_9RHOB</name>
<keyword evidence="2" id="KW-1185">Reference proteome</keyword>
<dbReference type="AlphaFoldDB" id="A0A2V4MY93"/>
<dbReference type="Proteomes" id="UP000248012">
    <property type="component" value="Unassembled WGS sequence"/>
</dbReference>
<protein>
    <recommendedName>
        <fullName evidence="3">DUF2218 domain-containing protein</fullName>
    </recommendedName>
</protein>
<dbReference type="InterPro" id="IPR014543">
    <property type="entry name" value="UCP028291"/>
</dbReference>
<dbReference type="Pfam" id="PF09981">
    <property type="entry name" value="DUF2218"/>
    <property type="match status" value="1"/>
</dbReference>